<sequence>MSEPDTLKVFEHSWYIGTVFNAIVYGINLTVYFQIVQNLFMARKNNAIPLKKFYAAFSTVMILLVTAGVAVAAVWGELMWITDRDKPGGVLLFLATETNPWYQIFSRGCTYTMVLLADLFLTYRLYIIWASSYRVVVLPLIISIAAFALAILQLVMQGDNLNFFRDGKVINFGTPYYSLTSSVNVIVTLLIVFRLRQLSKEVAGAIGNDSAKVYSNISAMVIESAAPYTLTAIAWIVPYARGNSTSVAFGLLSDELSCLSPLMIILRVLNQKGWNQNLVSQIETGRMQFKTPVGSAATAEQDNIHVRIEERAGPIADERMKFEEWNSSSRSIV</sequence>
<reference evidence="2 3" key="1">
    <citation type="journal article" date="2020" name="ISME J.">
        <title>Uncovering the hidden diversity of litter-decomposition mechanisms in mushroom-forming fungi.</title>
        <authorList>
            <person name="Floudas D."/>
            <person name="Bentzer J."/>
            <person name="Ahren D."/>
            <person name="Johansson T."/>
            <person name="Persson P."/>
            <person name="Tunlid A."/>
        </authorList>
    </citation>
    <scope>NUCLEOTIDE SEQUENCE [LARGE SCALE GENOMIC DNA]</scope>
    <source>
        <strain evidence="2 3">CBS 101986</strain>
    </source>
</reference>
<feature type="transmembrane region" description="Helical" evidence="1">
    <location>
        <begin position="53"/>
        <end position="81"/>
    </location>
</feature>
<feature type="transmembrane region" description="Helical" evidence="1">
    <location>
        <begin position="12"/>
        <end position="33"/>
    </location>
</feature>
<comment type="caution">
    <text evidence="2">The sequence shown here is derived from an EMBL/GenBank/DDBJ whole genome shotgun (WGS) entry which is preliminary data.</text>
</comment>
<dbReference type="EMBL" id="JAACJJ010000019">
    <property type="protein sequence ID" value="KAF5323235.1"/>
    <property type="molecule type" value="Genomic_DNA"/>
</dbReference>
<dbReference type="Proteomes" id="UP000567179">
    <property type="component" value="Unassembled WGS sequence"/>
</dbReference>
<organism evidence="2 3">
    <name type="scientific">Psilocybe cf. subviscida</name>
    <dbReference type="NCBI Taxonomy" id="2480587"/>
    <lineage>
        <taxon>Eukaryota</taxon>
        <taxon>Fungi</taxon>
        <taxon>Dikarya</taxon>
        <taxon>Basidiomycota</taxon>
        <taxon>Agaricomycotina</taxon>
        <taxon>Agaricomycetes</taxon>
        <taxon>Agaricomycetidae</taxon>
        <taxon>Agaricales</taxon>
        <taxon>Agaricineae</taxon>
        <taxon>Strophariaceae</taxon>
        <taxon>Psilocybe</taxon>
    </lineage>
</organism>
<keyword evidence="1" id="KW-0472">Membrane</keyword>
<feature type="transmembrane region" description="Helical" evidence="1">
    <location>
        <begin position="101"/>
        <end position="123"/>
    </location>
</feature>
<feature type="transmembrane region" description="Helical" evidence="1">
    <location>
        <begin position="176"/>
        <end position="193"/>
    </location>
</feature>
<proteinExistence type="predicted"/>
<gene>
    <name evidence="2" type="ORF">D9619_013485</name>
</gene>
<keyword evidence="1" id="KW-0812">Transmembrane</keyword>
<evidence type="ECO:0000313" key="3">
    <source>
        <dbReference type="Proteomes" id="UP000567179"/>
    </source>
</evidence>
<evidence type="ECO:0000313" key="2">
    <source>
        <dbReference type="EMBL" id="KAF5323235.1"/>
    </source>
</evidence>
<accession>A0A8H5BH89</accession>
<dbReference type="OrthoDB" id="3351617at2759"/>
<protein>
    <submittedName>
        <fullName evidence="2">Uncharacterized protein</fullName>
    </submittedName>
</protein>
<feature type="transmembrane region" description="Helical" evidence="1">
    <location>
        <begin position="135"/>
        <end position="156"/>
    </location>
</feature>
<keyword evidence="1" id="KW-1133">Transmembrane helix</keyword>
<evidence type="ECO:0000256" key="1">
    <source>
        <dbReference type="SAM" id="Phobius"/>
    </source>
</evidence>
<keyword evidence="3" id="KW-1185">Reference proteome</keyword>
<dbReference type="AlphaFoldDB" id="A0A8H5BH89"/>
<name>A0A8H5BH89_9AGAR</name>